<dbReference type="InterPro" id="IPR041677">
    <property type="entry name" value="DNA2/NAM7_AAA_11"/>
</dbReference>
<dbReference type="Pfam" id="PF10881">
    <property type="entry name" value="DUF2726"/>
    <property type="match status" value="1"/>
</dbReference>
<gene>
    <name evidence="4" type="ORF">SAMN02745108_02805</name>
</gene>
<feature type="domain" description="DNA2/NAM7 helicase-like C-terminal" evidence="3">
    <location>
        <begin position="587"/>
        <end position="734"/>
    </location>
</feature>
<dbReference type="CDD" id="cd17934">
    <property type="entry name" value="DEXXQc_Upf1-like"/>
    <property type="match status" value="1"/>
</dbReference>
<feature type="domain" description="DUF2726" evidence="1">
    <location>
        <begin position="834"/>
        <end position="909"/>
    </location>
</feature>
<evidence type="ECO:0000313" key="5">
    <source>
        <dbReference type="Proteomes" id="UP000190449"/>
    </source>
</evidence>
<evidence type="ECO:0000259" key="3">
    <source>
        <dbReference type="Pfam" id="PF13087"/>
    </source>
</evidence>
<proteinExistence type="predicted"/>
<dbReference type="InterPro" id="IPR041679">
    <property type="entry name" value="DNA2/NAM7-like_C"/>
</dbReference>
<dbReference type="AlphaFoldDB" id="A0A1T4RQK6"/>
<dbReference type="STRING" id="28122.SAMN02745108_02805"/>
<evidence type="ECO:0000259" key="2">
    <source>
        <dbReference type="Pfam" id="PF13086"/>
    </source>
</evidence>
<dbReference type="RefSeq" id="WP_078777451.1">
    <property type="nucleotide sequence ID" value="NZ_FUWU01000084.1"/>
</dbReference>
<keyword evidence="4" id="KW-0067">ATP-binding</keyword>
<dbReference type="EMBL" id="FUWU01000084">
    <property type="protein sequence ID" value="SKA18279.1"/>
    <property type="molecule type" value="Genomic_DNA"/>
</dbReference>
<dbReference type="Gene3D" id="3.40.50.300">
    <property type="entry name" value="P-loop containing nucleotide triphosphate hydrolases"/>
    <property type="match status" value="2"/>
</dbReference>
<keyword evidence="4" id="KW-0378">Hydrolase</keyword>
<dbReference type="SUPFAM" id="SSF52540">
    <property type="entry name" value="P-loop containing nucleoside triphosphate hydrolases"/>
    <property type="match status" value="1"/>
</dbReference>
<organism evidence="4 5">
    <name type="scientific">Fibrobacter intestinalis</name>
    <dbReference type="NCBI Taxonomy" id="28122"/>
    <lineage>
        <taxon>Bacteria</taxon>
        <taxon>Pseudomonadati</taxon>
        <taxon>Fibrobacterota</taxon>
        <taxon>Fibrobacteria</taxon>
        <taxon>Fibrobacterales</taxon>
        <taxon>Fibrobacteraceae</taxon>
        <taxon>Fibrobacter</taxon>
    </lineage>
</organism>
<name>A0A1T4RQK6_9BACT</name>
<dbReference type="InterPro" id="IPR047187">
    <property type="entry name" value="SF1_C_Upf1"/>
</dbReference>
<reference evidence="4 5" key="1">
    <citation type="submission" date="2017-02" db="EMBL/GenBank/DDBJ databases">
        <authorList>
            <person name="Peterson S.W."/>
        </authorList>
    </citation>
    <scope>NUCLEOTIDE SEQUENCE [LARGE SCALE GENOMIC DNA]</scope>
    <source>
        <strain evidence="4 5">ATCC 43854</strain>
    </source>
</reference>
<dbReference type="InterPro" id="IPR045055">
    <property type="entry name" value="DNA2/NAM7-like"/>
</dbReference>
<dbReference type="Proteomes" id="UP000190449">
    <property type="component" value="Unassembled WGS sequence"/>
</dbReference>
<dbReference type="Gene3D" id="3.40.960.10">
    <property type="entry name" value="VSR Endonuclease"/>
    <property type="match status" value="1"/>
</dbReference>
<sequence length="914" mass="104669">MNPQEVLVLIKGEIKTEEVESLSFDDASRKCKVVFRNGNAYEYSAGNVVCLNNPCQHEFKKQKISVNGIELYNIENIYEFCDAKTNKKYWHVVFKDKAKTYKYDELKVLNETKDTFQSAVLNYLKDVAANNPLLVQEFCENSNKKEDASLLKKQYDKIKGIYENEDTALALYLKSGVQKDLQATESRSLVFPFGCNLSQINAVQNAFKYTISLIQGPPGTGKTQTILNILANLLIQGKTALVVSNNNSAIKNVQEKLSQYKLDFLSAMLGKDENKTSFIESQKPGKLELPIEKKRPSLASWQKNILKKVSDAKRLFSEQNELARIKAEFESARVNYEHFKEYLDELGISDYSIENRNGLNQFDIESVRSQLESNLKKDPTKNKLSIFTRFWLRFVKGLSNWKFLKGDTSAIIASLENFCFIIRLAEYGNRIKSLENSVKANEQATSDLQNFSKSILYENVFRKFNLRKEQTIYTKDDLYRKWSEFLKDYPILFSTTFASKSALSPNAIFDYVIMDESSQVDIATGALAISCAKNAVVVGDSKQLEKVTTKEEKDKYQEIFEKHKVPPMYNCANVSFLDSINRFIPDAAKTLLKEHYRCHPKIIEFCNQKFYDNQLVVLSNNTEQNPLVIHWTAPTSRENNVNQKQIEAIAQEVMPYLGSTDVGIISPYNKQCSELRKVVFGVDISTIHKFQGREKDSIIFSTVDNVLTEFSGDPQIINVAVSRAKNKFVLVASKQEQPKGSILDDLIGYIQYNAGESVESKVYSIFDVLFSQKCCTNFRNMESISKYPSENIAYRMIRDVLKTCPSLDVFFEYPMNHLIRDFSKIADDLALLSYAKHPSTHIDFLITNRISKTPVLAIEIDGANFHKQESVQAERDRMKDCILERYGIDYVRFSTKGSNEREQVERKLKAYIVN</sequence>
<feature type="domain" description="DNA2/NAM7 helicase helicase" evidence="2">
    <location>
        <begin position="196"/>
        <end position="546"/>
    </location>
</feature>
<dbReference type="Pfam" id="PF13087">
    <property type="entry name" value="AAA_12"/>
    <property type="match status" value="1"/>
</dbReference>
<dbReference type="Pfam" id="PF13086">
    <property type="entry name" value="AAA_11"/>
    <property type="match status" value="1"/>
</dbReference>
<accession>A0A1T4RQK6</accession>
<keyword evidence="4" id="KW-0547">Nucleotide-binding</keyword>
<dbReference type="CDD" id="cd18808">
    <property type="entry name" value="SF1_C_Upf1"/>
    <property type="match status" value="1"/>
</dbReference>
<dbReference type="PANTHER" id="PTHR10887">
    <property type="entry name" value="DNA2/NAM7 HELICASE FAMILY"/>
    <property type="match status" value="1"/>
</dbReference>
<evidence type="ECO:0000313" key="4">
    <source>
        <dbReference type="EMBL" id="SKA18279.1"/>
    </source>
</evidence>
<keyword evidence="4" id="KW-0347">Helicase</keyword>
<dbReference type="GO" id="GO:0004386">
    <property type="term" value="F:helicase activity"/>
    <property type="evidence" value="ECO:0007669"/>
    <property type="project" value="UniProtKB-KW"/>
</dbReference>
<evidence type="ECO:0000259" key="1">
    <source>
        <dbReference type="Pfam" id="PF10881"/>
    </source>
</evidence>
<protein>
    <submittedName>
        <fullName evidence="4">Superfamily I DNA and/or RNA helicase</fullName>
    </submittedName>
</protein>
<dbReference type="InterPro" id="IPR027417">
    <property type="entry name" value="P-loop_NTPase"/>
</dbReference>
<dbReference type="InterPro" id="IPR024402">
    <property type="entry name" value="DUF2726"/>
</dbReference>